<dbReference type="HOGENOM" id="CLU_2275681_0_0_10"/>
<proteinExistence type="predicted"/>
<dbReference type="Proteomes" id="UP000002028">
    <property type="component" value="Chromosome"/>
</dbReference>
<dbReference type="STRING" id="504472.Slin_6256"/>
<reference evidence="1 2" key="1">
    <citation type="journal article" date="2010" name="Stand. Genomic Sci.">
        <title>Complete genome sequence of Spirosoma linguale type strain (1).</title>
        <authorList>
            <person name="Lail K."/>
            <person name="Sikorski J."/>
            <person name="Saunders E."/>
            <person name="Lapidus A."/>
            <person name="Glavina Del Rio T."/>
            <person name="Copeland A."/>
            <person name="Tice H."/>
            <person name="Cheng J.-F."/>
            <person name="Lucas S."/>
            <person name="Nolan M."/>
            <person name="Bruce D."/>
            <person name="Goodwin L."/>
            <person name="Pitluck S."/>
            <person name="Ivanova N."/>
            <person name="Mavromatis K."/>
            <person name="Ovchinnikova G."/>
            <person name="Pati A."/>
            <person name="Chen A."/>
            <person name="Palaniappan K."/>
            <person name="Land M."/>
            <person name="Hauser L."/>
            <person name="Chang Y.-J."/>
            <person name="Jeffries C.D."/>
            <person name="Chain P."/>
            <person name="Brettin T."/>
            <person name="Detter J.C."/>
            <person name="Schuetze A."/>
            <person name="Rohde M."/>
            <person name="Tindall B.J."/>
            <person name="Goeker M."/>
            <person name="Bristow J."/>
            <person name="Eisen J.A."/>
            <person name="Markowitz V."/>
            <person name="Hugenholtz P."/>
            <person name="Kyrpides N.C."/>
            <person name="Klenk H.-P."/>
            <person name="Chen F."/>
        </authorList>
    </citation>
    <scope>NUCLEOTIDE SEQUENCE [LARGE SCALE GENOMIC DNA]</scope>
    <source>
        <strain evidence="2">ATCC 33905 / DSM 74 / LMG 10896 / Claus 1</strain>
    </source>
</reference>
<dbReference type="RefSeq" id="WP_012930699.1">
    <property type="nucleotide sequence ID" value="NC_013730.1"/>
</dbReference>
<dbReference type="EMBL" id="CP001769">
    <property type="protein sequence ID" value="ADB42215.1"/>
    <property type="molecule type" value="Genomic_DNA"/>
</dbReference>
<evidence type="ECO:0000313" key="2">
    <source>
        <dbReference type="Proteomes" id="UP000002028"/>
    </source>
</evidence>
<name>D2QTT3_SPILD</name>
<evidence type="ECO:0000313" key="1">
    <source>
        <dbReference type="EMBL" id="ADB42215.1"/>
    </source>
</evidence>
<dbReference type="AlphaFoldDB" id="D2QTT3"/>
<sequence length="102" mass="11268">MATIKFKFSSTVSGVFDNVDFFAGQTEIFRSNGKYAFNGEIPENGVLNIAIDVSGNNAQQIDVAYSCETSAGVKLSDPNNPSVVTKKIEDNRFRRIQLRIPF</sequence>
<accession>D2QTT3</accession>
<gene>
    <name evidence="1" type="ordered locus">Slin_6256</name>
</gene>
<dbReference type="KEGG" id="sli:Slin_6256"/>
<organism evidence="1 2">
    <name type="scientific">Spirosoma linguale (strain ATCC 33905 / DSM 74 / LMG 10896 / Claus 1)</name>
    <dbReference type="NCBI Taxonomy" id="504472"/>
    <lineage>
        <taxon>Bacteria</taxon>
        <taxon>Pseudomonadati</taxon>
        <taxon>Bacteroidota</taxon>
        <taxon>Cytophagia</taxon>
        <taxon>Cytophagales</taxon>
        <taxon>Cytophagaceae</taxon>
        <taxon>Spirosoma</taxon>
    </lineage>
</organism>
<protein>
    <submittedName>
        <fullName evidence="1">Uncharacterized protein</fullName>
    </submittedName>
</protein>
<keyword evidence="2" id="KW-1185">Reference proteome</keyword>